<dbReference type="PANTHER" id="PTHR11795:SF451">
    <property type="entry name" value="ABC TRANSPORTER PERMEASE PROTEIN"/>
    <property type="match status" value="1"/>
</dbReference>
<evidence type="ECO:0000256" key="8">
    <source>
        <dbReference type="ARBA" id="ARBA00037998"/>
    </source>
</evidence>
<evidence type="ECO:0000256" key="3">
    <source>
        <dbReference type="ARBA" id="ARBA00022475"/>
    </source>
</evidence>
<comment type="subcellular location">
    <subcellularLocation>
        <location evidence="1">Cell membrane</location>
        <topology evidence="1">Multi-pass membrane protein</topology>
    </subcellularLocation>
</comment>
<comment type="similarity">
    <text evidence="8">Belongs to the binding-protein-dependent transport system permease family. LivHM subfamily.</text>
</comment>
<dbReference type="InterPro" id="IPR001851">
    <property type="entry name" value="ABC_transp_permease"/>
</dbReference>
<evidence type="ECO:0000256" key="7">
    <source>
        <dbReference type="ARBA" id="ARBA00023136"/>
    </source>
</evidence>
<evidence type="ECO:0000256" key="4">
    <source>
        <dbReference type="ARBA" id="ARBA00022692"/>
    </source>
</evidence>
<feature type="transmembrane region" description="Helical" evidence="9">
    <location>
        <begin position="6"/>
        <end position="27"/>
    </location>
</feature>
<gene>
    <name evidence="10" type="ORF">BIP78_0834</name>
</gene>
<feature type="transmembrane region" description="Helical" evidence="9">
    <location>
        <begin position="61"/>
        <end position="81"/>
    </location>
</feature>
<feature type="transmembrane region" description="Helical" evidence="9">
    <location>
        <begin position="140"/>
        <end position="157"/>
    </location>
</feature>
<dbReference type="GO" id="GO:0022857">
    <property type="term" value="F:transmembrane transporter activity"/>
    <property type="evidence" value="ECO:0007669"/>
    <property type="project" value="InterPro"/>
</dbReference>
<dbReference type="InterPro" id="IPR052157">
    <property type="entry name" value="BCAA_transport_permease"/>
</dbReference>
<name>A0A410FUM3_BIPS1</name>
<sequence>MLAQLIVSGLAAGSLYGIMALGLILIYKTTHILNFGQGDMAMFSTFIALLLFRNYGLPLPAALGAALVVGALLGIVIDRGLLRWARNAPVTSLFIATLGVGMILQAIALWMGLIDSRPFPYALRGPPVFIGDVVLRQHDLVVFGVALTVSLVLFAVFKFTKVGIAMRATSQNRRAAQLMGINVGRIGTWSWALGLGTGAIAGCLVAPIVFLDLSSMIFVMIKAIAAAVLGGFTSLPGAVVGGLLLGVIENLFSGYMPPAIAPLKTTFVFTLIILVLVFRPHGLLGERSAGGHG</sequence>
<keyword evidence="4 9" id="KW-0812">Transmembrane</keyword>
<feature type="transmembrane region" description="Helical" evidence="9">
    <location>
        <begin position="217"/>
        <end position="247"/>
    </location>
</feature>
<keyword evidence="5" id="KW-0029">Amino-acid transport</keyword>
<evidence type="ECO:0000256" key="2">
    <source>
        <dbReference type="ARBA" id="ARBA00022448"/>
    </source>
</evidence>
<dbReference type="PANTHER" id="PTHR11795">
    <property type="entry name" value="BRANCHED-CHAIN AMINO ACID TRANSPORT SYSTEM PERMEASE PROTEIN LIVH"/>
    <property type="match status" value="1"/>
</dbReference>
<evidence type="ECO:0000313" key="10">
    <source>
        <dbReference type="EMBL" id="QAA76600.1"/>
    </source>
</evidence>
<protein>
    <submittedName>
        <fullName evidence="10">High-affinity branched-chain amino acid transport system permease protein LivH</fullName>
    </submittedName>
</protein>
<dbReference type="Pfam" id="PF02653">
    <property type="entry name" value="BPD_transp_2"/>
    <property type="match status" value="1"/>
</dbReference>
<feature type="transmembrane region" description="Helical" evidence="9">
    <location>
        <begin position="93"/>
        <end position="114"/>
    </location>
</feature>
<feature type="transmembrane region" description="Helical" evidence="9">
    <location>
        <begin position="259"/>
        <end position="278"/>
    </location>
</feature>
<dbReference type="Proteomes" id="UP000287233">
    <property type="component" value="Chromosome"/>
</dbReference>
<dbReference type="EMBL" id="CP034928">
    <property type="protein sequence ID" value="QAA76600.1"/>
    <property type="molecule type" value="Genomic_DNA"/>
</dbReference>
<feature type="transmembrane region" description="Helical" evidence="9">
    <location>
        <begin position="189"/>
        <end position="211"/>
    </location>
</feature>
<dbReference type="GO" id="GO:0006865">
    <property type="term" value="P:amino acid transport"/>
    <property type="evidence" value="ECO:0007669"/>
    <property type="project" value="UniProtKB-KW"/>
</dbReference>
<evidence type="ECO:0000256" key="1">
    <source>
        <dbReference type="ARBA" id="ARBA00004651"/>
    </source>
</evidence>
<dbReference type="AlphaFoldDB" id="A0A410FUM3"/>
<evidence type="ECO:0000256" key="9">
    <source>
        <dbReference type="SAM" id="Phobius"/>
    </source>
</evidence>
<accession>A0A410FUM3</accession>
<dbReference type="KEGG" id="bih:BIP78_0834"/>
<evidence type="ECO:0000256" key="6">
    <source>
        <dbReference type="ARBA" id="ARBA00022989"/>
    </source>
</evidence>
<evidence type="ECO:0000313" key="11">
    <source>
        <dbReference type="Proteomes" id="UP000287233"/>
    </source>
</evidence>
<organism evidence="10 11">
    <name type="scientific">Bipolaricaulis sibiricus</name>
    <dbReference type="NCBI Taxonomy" id="2501609"/>
    <lineage>
        <taxon>Bacteria</taxon>
        <taxon>Candidatus Bipolaricaulota</taxon>
        <taxon>Candidatus Bipolaricaulia</taxon>
        <taxon>Candidatus Bipolaricaulales</taxon>
        <taxon>Candidatus Bipolaricaulaceae</taxon>
        <taxon>Candidatus Bipolaricaulis</taxon>
    </lineage>
</organism>
<keyword evidence="6 9" id="KW-1133">Transmembrane helix</keyword>
<proteinExistence type="inferred from homology"/>
<dbReference type="CDD" id="cd06582">
    <property type="entry name" value="TM_PBP1_LivH_like"/>
    <property type="match status" value="1"/>
</dbReference>
<keyword evidence="7 9" id="KW-0472">Membrane</keyword>
<keyword evidence="3" id="KW-1003">Cell membrane</keyword>
<keyword evidence="2" id="KW-0813">Transport</keyword>
<reference evidence="11" key="1">
    <citation type="submission" date="2018-12" db="EMBL/GenBank/DDBJ databases">
        <title>Complete genome sequence of an uncultured bacterium of the candidate phylum Bipolaricaulota.</title>
        <authorList>
            <person name="Kadnikov V.V."/>
            <person name="Mardanov A.V."/>
            <person name="Beletsky A.V."/>
            <person name="Frank Y.A."/>
            <person name="Karnachuk O.V."/>
            <person name="Ravin N.V."/>
        </authorList>
    </citation>
    <scope>NUCLEOTIDE SEQUENCE [LARGE SCALE GENOMIC DNA]</scope>
</reference>
<evidence type="ECO:0000256" key="5">
    <source>
        <dbReference type="ARBA" id="ARBA00022970"/>
    </source>
</evidence>
<dbReference type="GO" id="GO:0005886">
    <property type="term" value="C:plasma membrane"/>
    <property type="evidence" value="ECO:0007669"/>
    <property type="project" value="UniProtKB-SubCell"/>
</dbReference>